<dbReference type="Proteomes" id="UP000015445">
    <property type="component" value="Unassembled WGS sequence"/>
</dbReference>
<sequence>MVSARRNLPDKLEPAALLPIIESGFEILFKLRMREDLGHLLTNCSSRIKERATVSK</sequence>
<evidence type="ECO:0000313" key="1">
    <source>
        <dbReference type="EMBL" id="EQA79547.1"/>
    </source>
</evidence>
<gene>
    <name evidence="1" type="ORF">LEP1GSC193_0577</name>
</gene>
<comment type="caution">
    <text evidence="1">The sequence shown here is derived from an EMBL/GenBank/DDBJ whole genome shotgun (WGS) entry which is preliminary data.</text>
</comment>
<reference evidence="1" key="1">
    <citation type="submission" date="2013-05" db="EMBL/GenBank/DDBJ databases">
        <authorList>
            <person name="Harkins D.M."/>
            <person name="Durkin A.S."/>
            <person name="Brinkac L.M."/>
            <person name="Haft D.H."/>
            <person name="Selengut J.D."/>
            <person name="Sanka R."/>
            <person name="DePew J."/>
            <person name="Purushe J."/>
            <person name="Galloway R.L."/>
            <person name="Vinetz J.M."/>
            <person name="Sutton G.G."/>
            <person name="Nierman W.C."/>
            <person name="Fouts D.E."/>
        </authorList>
    </citation>
    <scope>NUCLEOTIDE SEQUENCE [LARGE SCALE GENOMIC DNA]</scope>
    <source>
        <strain evidence="1">80-412</strain>
    </source>
</reference>
<proteinExistence type="predicted"/>
<evidence type="ECO:0000313" key="2">
    <source>
        <dbReference type="Proteomes" id="UP000015445"/>
    </source>
</evidence>
<protein>
    <submittedName>
        <fullName evidence="1">Uncharacterized protein</fullName>
    </submittedName>
</protein>
<keyword evidence="2" id="KW-1185">Reference proteome</keyword>
<name>T0G019_9LEPT</name>
<dbReference type="EMBL" id="AOHD02000048">
    <property type="protein sequence ID" value="EQA79547.1"/>
    <property type="molecule type" value="Genomic_DNA"/>
</dbReference>
<organism evidence="1 2">
    <name type="scientific">Leptospira alstonii serovar Pingchang str. 80-412</name>
    <dbReference type="NCBI Taxonomy" id="1218564"/>
    <lineage>
        <taxon>Bacteria</taxon>
        <taxon>Pseudomonadati</taxon>
        <taxon>Spirochaetota</taxon>
        <taxon>Spirochaetia</taxon>
        <taxon>Leptospirales</taxon>
        <taxon>Leptospiraceae</taxon>
        <taxon>Leptospira</taxon>
    </lineage>
</organism>
<accession>T0G019</accession>
<dbReference type="AlphaFoldDB" id="T0G019"/>